<reference evidence="2 3" key="1">
    <citation type="submission" date="2020-02" db="EMBL/GenBank/DDBJ databases">
        <title>Complete genome sequences of six Lactobacillus iners strains isolated from the human vagina.</title>
        <authorList>
            <person name="France M.T."/>
            <person name="Rutt L."/>
            <person name="Narina S."/>
            <person name="Arbaugh S."/>
            <person name="Humphrys M.S."/>
            <person name="Ma B."/>
            <person name="Hayward M.R."/>
            <person name="Relman D."/>
            <person name="Kwon D.S."/>
            <person name="Ravel J."/>
        </authorList>
    </citation>
    <scope>NUCLEOTIDE SEQUENCE [LARGE SCALE GENOMIC DNA]</scope>
    <source>
        <strain evidence="2 3">C0210C1</strain>
    </source>
</reference>
<accession>A0A6G7B9Z4</accession>
<keyword evidence="1" id="KW-1133">Transmembrane helix</keyword>
<name>A0A6G7B9Z4_9LACO</name>
<feature type="transmembrane region" description="Helical" evidence="1">
    <location>
        <begin position="139"/>
        <end position="159"/>
    </location>
</feature>
<evidence type="ECO:0000313" key="3">
    <source>
        <dbReference type="Proteomes" id="UP000501676"/>
    </source>
</evidence>
<feature type="transmembrane region" description="Helical" evidence="1">
    <location>
        <begin position="193"/>
        <end position="212"/>
    </location>
</feature>
<dbReference type="RefSeq" id="WP_009310523.1">
    <property type="nucleotide sequence ID" value="NZ_CABKQA010000001.1"/>
</dbReference>
<sequence length="257" mass="30055">MRIQKIISSIWKQSIEEFLIYRATSLITFILAVVFLLIELFVGDIYFSNSENVNWTRNQYFILITFMNSATYIYNFFFVIGHENLVEDILEGELDYNLIRPVYSYWYSIGTHLDIPSIFNLILSLGLLGYYLSLENVGIIGYAIMLINLILTAFLIFLLNQLAVTLSFWVDGLTSLFGMIEDLISYASRPKQIFPMIIQQIFTFVIPVLLASNLPVEMIFHKHNYWLLGYFIMIDILLYYISKLFWNKGIKHYSSAN</sequence>
<evidence type="ECO:0000313" key="2">
    <source>
        <dbReference type="EMBL" id="QIH24313.1"/>
    </source>
</evidence>
<dbReference type="EMBL" id="CP049228">
    <property type="protein sequence ID" value="QIH24313.1"/>
    <property type="molecule type" value="Genomic_DNA"/>
</dbReference>
<keyword evidence="1" id="KW-0812">Transmembrane</keyword>
<dbReference type="InterPro" id="IPR010390">
    <property type="entry name" value="ABC-2_transporter-like"/>
</dbReference>
<dbReference type="PANTHER" id="PTHR36833">
    <property type="entry name" value="SLR0610 PROTEIN-RELATED"/>
    <property type="match status" value="1"/>
</dbReference>
<keyword evidence="1" id="KW-0472">Membrane</keyword>
<organism evidence="2 3">
    <name type="scientific">Lactobacillus iners</name>
    <dbReference type="NCBI Taxonomy" id="147802"/>
    <lineage>
        <taxon>Bacteria</taxon>
        <taxon>Bacillati</taxon>
        <taxon>Bacillota</taxon>
        <taxon>Bacilli</taxon>
        <taxon>Lactobacillales</taxon>
        <taxon>Lactobacillaceae</taxon>
        <taxon>Lactobacillus</taxon>
    </lineage>
</organism>
<feature type="transmembrane region" description="Helical" evidence="1">
    <location>
        <begin position="59"/>
        <end position="80"/>
    </location>
</feature>
<feature type="transmembrane region" description="Helical" evidence="1">
    <location>
        <begin position="113"/>
        <end position="133"/>
    </location>
</feature>
<evidence type="ECO:0000256" key="1">
    <source>
        <dbReference type="SAM" id="Phobius"/>
    </source>
</evidence>
<feature type="transmembrane region" description="Helical" evidence="1">
    <location>
        <begin position="224"/>
        <end position="242"/>
    </location>
</feature>
<protein>
    <submittedName>
        <fullName evidence="2">ABC transporter permease</fullName>
    </submittedName>
</protein>
<dbReference type="Pfam" id="PF06182">
    <property type="entry name" value="ABC2_membrane_6"/>
    <property type="match status" value="1"/>
</dbReference>
<proteinExistence type="predicted"/>
<dbReference type="PANTHER" id="PTHR36833:SF2">
    <property type="entry name" value="SLR0610 PROTEIN"/>
    <property type="match status" value="1"/>
</dbReference>
<dbReference type="Proteomes" id="UP000501676">
    <property type="component" value="Chromosome"/>
</dbReference>
<feature type="transmembrane region" description="Helical" evidence="1">
    <location>
        <begin position="20"/>
        <end position="47"/>
    </location>
</feature>
<gene>
    <name evidence="2" type="ORF">G6Z83_06475</name>
</gene>
<dbReference type="AlphaFoldDB" id="A0A6G7B9Z4"/>